<reference evidence="4 5" key="1">
    <citation type="submission" date="2018-03" db="EMBL/GenBank/DDBJ databases">
        <title>Genome sequence of Moorella stamsii DSM 26217.</title>
        <authorList>
            <person name="Poehlein A."/>
            <person name="Daniel R."/>
        </authorList>
    </citation>
    <scope>NUCLEOTIDE SEQUENCE [LARGE SCALE GENOMIC DNA]</scope>
    <source>
        <strain evidence="5">DSM 26217</strain>
    </source>
</reference>
<evidence type="ECO:0000256" key="2">
    <source>
        <dbReference type="ARBA" id="ARBA00023002"/>
    </source>
</evidence>
<dbReference type="PANTHER" id="PTHR11908">
    <property type="entry name" value="XANTHINE DEHYDROGENASE"/>
    <property type="match status" value="1"/>
</dbReference>
<dbReference type="SMART" id="SM01008">
    <property type="entry name" value="Ald_Xan_dh_C"/>
    <property type="match status" value="1"/>
</dbReference>
<evidence type="ECO:0000256" key="1">
    <source>
        <dbReference type="ARBA" id="ARBA00022505"/>
    </source>
</evidence>
<keyword evidence="5" id="KW-1185">Reference proteome</keyword>
<dbReference type="Gene3D" id="3.30.365.10">
    <property type="entry name" value="Aldehyde oxidase/xanthine dehydrogenase, molybdopterin binding domain"/>
    <property type="match status" value="4"/>
</dbReference>
<dbReference type="InterPro" id="IPR016208">
    <property type="entry name" value="Ald_Oxase/xanthine_DH-like"/>
</dbReference>
<dbReference type="SUPFAM" id="SSF56003">
    <property type="entry name" value="Molybdenum cofactor-binding domain"/>
    <property type="match status" value="1"/>
</dbReference>
<dbReference type="InterPro" id="IPR008274">
    <property type="entry name" value="AldOxase/xan_DH_MoCoBD1"/>
</dbReference>
<dbReference type="Pfam" id="PF02738">
    <property type="entry name" value="MoCoBD_1"/>
    <property type="match status" value="1"/>
</dbReference>
<dbReference type="InterPro" id="IPR046867">
    <property type="entry name" value="AldOxase/xan_DH_MoCoBD2"/>
</dbReference>
<dbReference type="InterPro" id="IPR000674">
    <property type="entry name" value="Ald_Oxase/Xan_DH_a/b"/>
</dbReference>
<gene>
    <name evidence="4" type="primary">xdhA_2</name>
    <name evidence="4" type="ORF">MOST_12850</name>
</gene>
<name>A0A9X7J4P8_9FIRM</name>
<organism evidence="4 5">
    <name type="scientific">Neomoorella stamsii</name>
    <dbReference type="NCBI Taxonomy" id="1266720"/>
    <lineage>
        <taxon>Bacteria</taxon>
        <taxon>Bacillati</taxon>
        <taxon>Bacillota</taxon>
        <taxon>Clostridia</taxon>
        <taxon>Neomoorellales</taxon>
        <taxon>Neomoorellaceae</taxon>
        <taxon>Neomoorella</taxon>
    </lineage>
</organism>
<dbReference type="GO" id="GO:0005506">
    <property type="term" value="F:iron ion binding"/>
    <property type="evidence" value="ECO:0007669"/>
    <property type="project" value="InterPro"/>
</dbReference>
<dbReference type="PANTHER" id="PTHR11908:SF132">
    <property type="entry name" value="ALDEHYDE OXIDASE 1-RELATED"/>
    <property type="match status" value="1"/>
</dbReference>
<feature type="domain" description="Aldehyde oxidase/xanthine dehydrogenase a/b hammerhead" evidence="3">
    <location>
        <begin position="20"/>
        <end position="130"/>
    </location>
</feature>
<keyword evidence="2 4" id="KW-0560">Oxidoreductase</keyword>
<dbReference type="EMBL" id="PVXL01000040">
    <property type="protein sequence ID" value="PRR73437.1"/>
    <property type="molecule type" value="Genomic_DNA"/>
</dbReference>
<dbReference type="InterPro" id="IPR037165">
    <property type="entry name" value="AldOxase/xan_DH_Mopterin-bd_sf"/>
</dbReference>
<dbReference type="InterPro" id="IPR036856">
    <property type="entry name" value="Ald_Oxase/Xan_DH_a/b_sf"/>
</dbReference>
<dbReference type="RefSeq" id="WP_054938073.1">
    <property type="nucleotide sequence ID" value="NZ_PVXL01000040.1"/>
</dbReference>
<dbReference type="AlphaFoldDB" id="A0A9X7J4P8"/>
<dbReference type="Pfam" id="PF01315">
    <property type="entry name" value="Ald_Xan_dh_C"/>
    <property type="match status" value="1"/>
</dbReference>
<dbReference type="SUPFAM" id="SSF54665">
    <property type="entry name" value="CO dehydrogenase molybdoprotein N-domain-like"/>
    <property type="match status" value="1"/>
</dbReference>
<dbReference type="EC" id="1.17.1.4" evidence="4"/>
<comment type="caution">
    <text evidence="4">The sequence shown here is derived from an EMBL/GenBank/DDBJ whole genome shotgun (WGS) entry which is preliminary data.</text>
</comment>
<dbReference type="Gene3D" id="3.90.1170.50">
    <property type="entry name" value="Aldehyde oxidase/xanthine dehydrogenase, a/b hammerhead"/>
    <property type="match status" value="1"/>
</dbReference>
<protein>
    <submittedName>
        <fullName evidence="4">Xanthine dehydrogenase molybdenum-binding subunit</fullName>
        <ecNumber evidence="4">1.17.1.4</ecNumber>
    </submittedName>
</protein>
<evidence type="ECO:0000313" key="5">
    <source>
        <dbReference type="Proteomes" id="UP000239430"/>
    </source>
</evidence>
<dbReference type="Proteomes" id="UP000239430">
    <property type="component" value="Unassembled WGS sequence"/>
</dbReference>
<evidence type="ECO:0000259" key="3">
    <source>
        <dbReference type="SMART" id="SM01008"/>
    </source>
</evidence>
<dbReference type="GO" id="GO:0004854">
    <property type="term" value="F:xanthine dehydrogenase activity"/>
    <property type="evidence" value="ECO:0007669"/>
    <property type="project" value="UniProtKB-EC"/>
</dbReference>
<sequence>MGFQVIGKVLPRKDGIAKVCGQEVYASDIVVPNMMYGVTLRSPYPHAEILSIDTSAAEAMGAICVTPDEVPDVIYNERTVSIPEKTYRDRRVLPRRARHVGEAIIAVAAETEELAFRAMRAIKVDYKVLPPVLDLDKAMEPGAAALYDEIYLGDNKIEVNNNIACERIITVGDPEAGFAKADHIVEREYELPRVYHHQMETKTAVCRPEPNGGITVWATTQTIHNVRQLLGHIFNIPLSKVNVKKLAIGGSFGSSIQMNSIIPICVALALKAKRPVKMVSSREDDIYDHAKFPARIRLKVGVKKDGTIVAADMRVLVDIGAHQINAYPLLGCMAGWYASLYKWGDFHYEGRAIYTNKVPACAMQGYGNPQVNFAVESHMDIIAEECGFDPVEFRLKNYVGIGDEFWGQGPTVKSIIKSCGVEEMLRKGAELIGWSNRRPPQEKTGRYRRGIGMARGFHTSGTGGPKPGEVIDYSSATIKINEDGTVDVLTPVMDLGGGTGEAAVKVAAEVLKVPYERVELSQVDTKTTGYDVCTHATRGVYCGCGAVYHVAQQVKGKLLEFAAKILEENPGNLELAYDEEKDATIIHVKGFPQKQITIGEVAKLAQIYSWGTIAATDSLRQKNCPPCFVAHFIEVEVDTWTGIVKIPRAILLSDTGTPINPDMVAGQLIGSLSRGMGYALYEETEYDLETGKLKCNGFLTDNKIPTSCEMPYINDIQVYFAHTYEPTGPFGAKGIGEAALNSVASAIANAIYNAIGIRFYRTPITPERILQALEGGGKVGN</sequence>
<dbReference type="Pfam" id="PF20256">
    <property type="entry name" value="MoCoBD_2"/>
    <property type="match status" value="1"/>
</dbReference>
<keyword evidence="1" id="KW-0500">Molybdenum</keyword>
<evidence type="ECO:0000313" key="4">
    <source>
        <dbReference type="EMBL" id="PRR73437.1"/>
    </source>
</evidence>
<accession>A0A9X7J4P8</accession>
<proteinExistence type="predicted"/>